<dbReference type="AlphaFoldDB" id="A0A0P6YN51"/>
<gene>
    <name evidence="1" type="ORF">SE18_01530</name>
</gene>
<dbReference type="OrthoDB" id="157371at2"/>
<sequence length="260" mass="28962">MIDRFWQVLDLDPITWRNIGRFIEVGKYFQAARPGEHGLYVLHDGHQILRAVDSNNQIEREITGQLATTPQALAEELASEGRWDRVHVISKQHLAEVARQAQQPEQRGLSMPAYYHLVYSLLWGDGQGYVTVPPPAGHWNHWTYAGIEHFLAQLGAEAGLALCVFDADALAIGLLAEVHNGQIAYVTTFDAYAAEAKPELNAHGLEHVLKLLEQRGVPAGAALLCSRAAFEDWLVAPDKLASLQHAAVANEAWWWLREPL</sequence>
<evidence type="ECO:0000313" key="2">
    <source>
        <dbReference type="Proteomes" id="UP000050277"/>
    </source>
</evidence>
<organism evidence="1 2">
    <name type="scientific">Herpetosiphon geysericola</name>
    <dbReference type="NCBI Taxonomy" id="70996"/>
    <lineage>
        <taxon>Bacteria</taxon>
        <taxon>Bacillati</taxon>
        <taxon>Chloroflexota</taxon>
        <taxon>Chloroflexia</taxon>
        <taxon>Herpetosiphonales</taxon>
        <taxon>Herpetosiphonaceae</taxon>
        <taxon>Herpetosiphon</taxon>
    </lineage>
</organism>
<keyword evidence="2" id="KW-1185">Reference proteome</keyword>
<comment type="caution">
    <text evidence="1">The sequence shown here is derived from an EMBL/GenBank/DDBJ whole genome shotgun (WGS) entry which is preliminary data.</text>
</comment>
<dbReference type="STRING" id="70996.SE18_01530"/>
<evidence type="ECO:0000313" key="1">
    <source>
        <dbReference type="EMBL" id="KPL91691.1"/>
    </source>
</evidence>
<proteinExistence type="predicted"/>
<dbReference type="EMBL" id="LGKP01000004">
    <property type="protein sequence ID" value="KPL91691.1"/>
    <property type="molecule type" value="Genomic_DNA"/>
</dbReference>
<dbReference type="RefSeq" id="WP_054532651.1">
    <property type="nucleotide sequence ID" value="NZ_LGKP01000004.1"/>
</dbReference>
<dbReference type="Proteomes" id="UP000050277">
    <property type="component" value="Unassembled WGS sequence"/>
</dbReference>
<protein>
    <submittedName>
        <fullName evidence="1">Uncharacterized protein</fullName>
    </submittedName>
</protein>
<reference evidence="1 2" key="1">
    <citation type="submission" date="2015-07" db="EMBL/GenBank/DDBJ databases">
        <title>Whole genome sequence of Herpetosiphon geysericola DSM 7119.</title>
        <authorList>
            <person name="Hemp J."/>
            <person name="Ward L.M."/>
            <person name="Pace L.A."/>
            <person name="Fischer W.W."/>
        </authorList>
    </citation>
    <scope>NUCLEOTIDE SEQUENCE [LARGE SCALE GENOMIC DNA]</scope>
    <source>
        <strain evidence="1 2">DSM 7119</strain>
    </source>
</reference>
<accession>A0A0P6YN51</accession>
<name>A0A0P6YN51_9CHLR</name>